<dbReference type="CDD" id="cd00211">
    <property type="entry name" value="PTS_IIA_fru"/>
    <property type="match status" value="1"/>
</dbReference>
<dbReference type="RefSeq" id="WP_154435274.1">
    <property type="nucleotide sequence ID" value="NZ_VUNC01000004.1"/>
</dbReference>
<comment type="caution">
    <text evidence="7">The sequence shown here is derived from an EMBL/GenBank/DDBJ whole genome shotgun (WGS) entry which is preliminary data.</text>
</comment>
<dbReference type="PANTHER" id="PTHR47738">
    <property type="entry name" value="PTS SYSTEM FRUCTOSE-LIKE EIIA COMPONENT-RELATED"/>
    <property type="match status" value="1"/>
</dbReference>
<dbReference type="GO" id="GO:0009401">
    <property type="term" value="P:phosphoenolpyruvate-dependent sugar phosphotransferase system"/>
    <property type="evidence" value="ECO:0007669"/>
    <property type="project" value="UniProtKB-KW"/>
</dbReference>
<proteinExistence type="predicted"/>
<keyword evidence="2" id="KW-0597">Phosphoprotein</keyword>
<feature type="domain" description="PTS EIIA type-2" evidence="6">
    <location>
        <begin position="2"/>
        <end position="147"/>
    </location>
</feature>
<dbReference type="GO" id="GO:0030295">
    <property type="term" value="F:protein kinase activator activity"/>
    <property type="evidence" value="ECO:0007669"/>
    <property type="project" value="TreeGrafter"/>
</dbReference>
<evidence type="ECO:0000256" key="4">
    <source>
        <dbReference type="ARBA" id="ARBA00022679"/>
    </source>
</evidence>
<keyword evidence="8" id="KW-1185">Reference proteome</keyword>
<evidence type="ECO:0000313" key="7">
    <source>
        <dbReference type="EMBL" id="MST72792.1"/>
    </source>
</evidence>
<dbReference type="SUPFAM" id="SSF55804">
    <property type="entry name" value="Phoshotransferase/anion transport protein"/>
    <property type="match status" value="1"/>
</dbReference>
<dbReference type="EMBL" id="VUNC01000004">
    <property type="protein sequence ID" value="MST72792.1"/>
    <property type="molecule type" value="Genomic_DNA"/>
</dbReference>
<evidence type="ECO:0000259" key="6">
    <source>
        <dbReference type="PROSITE" id="PS51094"/>
    </source>
</evidence>
<keyword evidence="3" id="KW-0762">Sugar transport</keyword>
<protein>
    <submittedName>
        <fullName evidence="7">PTS fructose transporter subunit IIA</fullName>
    </submittedName>
</protein>
<reference evidence="7 8" key="1">
    <citation type="submission" date="2019-08" db="EMBL/GenBank/DDBJ databases">
        <title>In-depth cultivation of the pig gut microbiome towards novel bacterial diversity and tailored functional studies.</title>
        <authorList>
            <person name="Wylensek D."/>
            <person name="Hitch T.C.A."/>
            <person name="Clavel T."/>
        </authorList>
    </citation>
    <scope>NUCLEOTIDE SEQUENCE [LARGE SCALE GENOMIC DNA]</scope>
    <source>
        <strain evidence="7 8">CA-Schmier-601-WT-1</strain>
    </source>
</reference>
<dbReference type="AlphaFoldDB" id="A0A6N7XB62"/>
<dbReference type="Gene3D" id="3.40.930.10">
    <property type="entry name" value="Mannitol-specific EII, Chain A"/>
    <property type="match status" value="1"/>
</dbReference>
<dbReference type="GO" id="GO:0016020">
    <property type="term" value="C:membrane"/>
    <property type="evidence" value="ECO:0007669"/>
    <property type="project" value="InterPro"/>
</dbReference>
<dbReference type="InterPro" id="IPR051541">
    <property type="entry name" value="PTS_SugarTrans_NitroReg"/>
</dbReference>
<keyword evidence="4" id="KW-0808">Transferase</keyword>
<keyword evidence="5" id="KW-0598">Phosphotransferase system</keyword>
<dbReference type="Pfam" id="PF00359">
    <property type="entry name" value="PTS_EIIA_2"/>
    <property type="match status" value="1"/>
</dbReference>
<dbReference type="PROSITE" id="PS51094">
    <property type="entry name" value="PTS_EIIA_TYPE_2"/>
    <property type="match status" value="1"/>
</dbReference>
<dbReference type="GO" id="GO:0008982">
    <property type="term" value="F:protein-N(PI)-phosphohistidine-sugar phosphotransferase activity"/>
    <property type="evidence" value="ECO:0007669"/>
    <property type="project" value="InterPro"/>
</dbReference>
<evidence type="ECO:0000256" key="2">
    <source>
        <dbReference type="ARBA" id="ARBA00022553"/>
    </source>
</evidence>
<dbReference type="PANTHER" id="PTHR47738:SF1">
    <property type="entry name" value="NITROGEN REGULATORY PROTEIN"/>
    <property type="match status" value="1"/>
</dbReference>
<evidence type="ECO:0000313" key="8">
    <source>
        <dbReference type="Proteomes" id="UP000469325"/>
    </source>
</evidence>
<gene>
    <name evidence="7" type="ORF">FYJ68_06695</name>
</gene>
<dbReference type="NCBIfam" id="TIGR00848">
    <property type="entry name" value="fruA"/>
    <property type="match status" value="1"/>
</dbReference>
<dbReference type="InterPro" id="IPR004715">
    <property type="entry name" value="PTS_IIA_fruc"/>
</dbReference>
<evidence type="ECO:0000256" key="1">
    <source>
        <dbReference type="ARBA" id="ARBA00022448"/>
    </source>
</evidence>
<keyword evidence="1" id="KW-0813">Transport</keyword>
<dbReference type="InterPro" id="IPR002178">
    <property type="entry name" value="PTS_EIIA_type-2_dom"/>
</dbReference>
<dbReference type="Proteomes" id="UP000469325">
    <property type="component" value="Unassembled WGS sequence"/>
</dbReference>
<accession>A0A6N7XB62</accession>
<evidence type="ECO:0000256" key="3">
    <source>
        <dbReference type="ARBA" id="ARBA00022597"/>
    </source>
</evidence>
<organism evidence="7 8">
    <name type="scientific">Olsenella porci</name>
    <dbReference type="NCBI Taxonomy" id="2652279"/>
    <lineage>
        <taxon>Bacteria</taxon>
        <taxon>Bacillati</taxon>
        <taxon>Actinomycetota</taxon>
        <taxon>Coriobacteriia</taxon>
        <taxon>Coriobacteriales</taxon>
        <taxon>Atopobiaceae</taxon>
        <taxon>Olsenella</taxon>
    </lineage>
</organism>
<dbReference type="InterPro" id="IPR016152">
    <property type="entry name" value="PTrfase/Anion_transptr"/>
</dbReference>
<name>A0A6N7XB62_9ACTN</name>
<sequence>MGFLSNKNVMLEQHEESRLDVLRAVANKAAELGVTEDPDAVYQAFLDREDMGATGMTEGFAIPHAKSPAITAATVVVFKNDKALEWPSFDEQPVDIAIALLVPDGEAGTTHIKLLSKTAVLLMDDAFKEMVRSSNDADQIAAAINEKLEEE</sequence>
<evidence type="ECO:0000256" key="5">
    <source>
        <dbReference type="ARBA" id="ARBA00022683"/>
    </source>
</evidence>